<feature type="signal peptide" evidence="1">
    <location>
        <begin position="1"/>
        <end position="22"/>
    </location>
</feature>
<feature type="chain" id="PRO_5046432690" description="Secretion system C-terminal sorting domain-containing protein" evidence="1">
    <location>
        <begin position="23"/>
        <end position="192"/>
    </location>
</feature>
<organism evidence="2 3">
    <name type="scientific">Autumnicola musiva</name>
    <dbReference type="NCBI Taxonomy" id="3075589"/>
    <lineage>
        <taxon>Bacteria</taxon>
        <taxon>Pseudomonadati</taxon>
        <taxon>Bacteroidota</taxon>
        <taxon>Flavobacteriia</taxon>
        <taxon>Flavobacteriales</taxon>
        <taxon>Flavobacteriaceae</taxon>
        <taxon>Autumnicola</taxon>
    </lineage>
</organism>
<evidence type="ECO:0000256" key="1">
    <source>
        <dbReference type="SAM" id="SignalP"/>
    </source>
</evidence>
<evidence type="ECO:0008006" key="4">
    <source>
        <dbReference type="Google" id="ProtNLM"/>
    </source>
</evidence>
<evidence type="ECO:0000313" key="2">
    <source>
        <dbReference type="EMBL" id="MDT0676850.1"/>
    </source>
</evidence>
<name>A0ABU3D671_9FLAO</name>
<dbReference type="EMBL" id="JAVRHK010000006">
    <property type="protein sequence ID" value="MDT0676850.1"/>
    <property type="molecule type" value="Genomic_DNA"/>
</dbReference>
<comment type="caution">
    <text evidence="2">The sequence shown here is derived from an EMBL/GenBank/DDBJ whole genome shotgun (WGS) entry which is preliminary data.</text>
</comment>
<reference evidence="2 3" key="1">
    <citation type="submission" date="2023-09" db="EMBL/GenBank/DDBJ databases">
        <authorList>
            <person name="Rey-Velasco X."/>
        </authorList>
    </citation>
    <scope>NUCLEOTIDE SEQUENCE [LARGE SCALE GENOMIC DNA]</scope>
    <source>
        <strain evidence="2 3">F117</strain>
    </source>
</reference>
<dbReference type="Proteomes" id="UP001262582">
    <property type="component" value="Unassembled WGS sequence"/>
</dbReference>
<gene>
    <name evidence="2" type="ORF">RM539_09695</name>
</gene>
<dbReference type="InterPro" id="IPR021638">
    <property type="entry name" value="DUF3244"/>
</dbReference>
<evidence type="ECO:0000313" key="3">
    <source>
        <dbReference type="Proteomes" id="UP001262582"/>
    </source>
</evidence>
<proteinExistence type="predicted"/>
<accession>A0ABU3D671</accession>
<dbReference type="Pfam" id="PF11589">
    <property type="entry name" value="DUF3244"/>
    <property type="match status" value="1"/>
</dbReference>
<keyword evidence="1" id="KW-0732">Signal</keyword>
<dbReference type="RefSeq" id="WP_311503194.1">
    <property type="nucleotide sequence ID" value="NZ_JAVRHK010000006.1"/>
</dbReference>
<sequence length="192" mass="21301">MKNVFRLLSFILLIGISFNVKAADLAVKVKEKTILIELRNPVEGATLSLLDEQGKMLFRDGLIAKNAYTKALDLSDAPQGTYYLQFENEYHIHTKVIKKDEAGIHVEDKSSAITFKPSFRINNKQVLLSLTNPTEGAAKVKVYNSLGELIATAEGKGIVVTKTIDFKNVPVGEYTIEISTKENNFLKIINLG</sequence>
<keyword evidence="3" id="KW-1185">Reference proteome</keyword>
<protein>
    <recommendedName>
        <fullName evidence="4">Secretion system C-terminal sorting domain-containing protein</fullName>
    </recommendedName>
</protein>